<feature type="transmembrane region" description="Helical" evidence="1">
    <location>
        <begin position="155"/>
        <end position="173"/>
    </location>
</feature>
<dbReference type="GO" id="GO:0005886">
    <property type="term" value="C:plasma membrane"/>
    <property type="evidence" value="ECO:0007669"/>
    <property type="project" value="TreeGrafter"/>
</dbReference>
<dbReference type="OrthoDB" id="9810730at2"/>
<dbReference type="InterPro" id="IPR030191">
    <property type="entry name" value="CodB"/>
</dbReference>
<accession>A0A4Q7L2U3</accession>
<feature type="transmembrane region" description="Helical" evidence="1">
    <location>
        <begin position="221"/>
        <end position="239"/>
    </location>
</feature>
<sequence length="561" mass="59217">MTETMREVEAGATRELRRYAPLAANDNREDYSLRFAAVSFRRWRPFVVATAALGGIAYLADFAIGASIVLSFGFTSGVLAILAAALVIFLTGIPIAAACARSGVDMDLLTRGAGFGYLGSTLTSLVYGSFTVIFFSLEGAIMAQALEMALHLPLWLGYLVSTLIVLPFAMYGMGAIAKMQTWTQPLWIAGLILPFVVIAVREPGRFAEFASFAGTDGTHGSFSAVGFGFGMGVALSLIGQIGEQADYLRFMPPKTAENKRAWWTAVIAAGPGWVVLGAAKQIGGAFLAFCALGVVGAAHAVEPIAPYVEAVRPALGPMAIALSALFVVISQIKINTTNAYSGSLSFANFFSRVLHRHPGRVWYVLVNCGIALALMEFGAFGFLNKILGFYSNVGIAWIGALVAHLVIVKPLGLAPPYIEFKRAYLPSINPVGFGSMVIASVVSIVAFFGAFGQTAAAFSPLLALVIAMVLVPLFAYLTKGRYYLKRPNTVAGPDVPAALLAGTHECLACGEHYELPDIADCPAHSGAICSLCCTLETTCGTACQEPGAEPVSLGMPTMKLS</sequence>
<dbReference type="AlphaFoldDB" id="A0A4Q7L2U3"/>
<feature type="transmembrane region" description="Helical" evidence="1">
    <location>
        <begin position="457"/>
        <end position="477"/>
    </location>
</feature>
<feature type="transmembrane region" description="Helical" evidence="1">
    <location>
        <begin position="389"/>
        <end position="408"/>
    </location>
</feature>
<feature type="transmembrane region" description="Helical" evidence="1">
    <location>
        <begin position="428"/>
        <end position="451"/>
    </location>
</feature>
<dbReference type="GO" id="GO:0015209">
    <property type="term" value="F:cytosine transmembrane transporter activity"/>
    <property type="evidence" value="ECO:0007669"/>
    <property type="project" value="InterPro"/>
</dbReference>
<evidence type="ECO:0000313" key="3">
    <source>
        <dbReference type="Proteomes" id="UP000294257"/>
    </source>
</evidence>
<proteinExistence type="predicted"/>
<name>A0A4Q7L2U3_9PSEU</name>
<dbReference type="Gene3D" id="1.10.4160.10">
    <property type="entry name" value="Hydantoin permease"/>
    <property type="match status" value="1"/>
</dbReference>
<keyword evidence="3" id="KW-1185">Reference proteome</keyword>
<feature type="transmembrane region" description="Helical" evidence="1">
    <location>
        <begin position="46"/>
        <end position="72"/>
    </location>
</feature>
<evidence type="ECO:0000256" key="1">
    <source>
        <dbReference type="SAM" id="Phobius"/>
    </source>
</evidence>
<comment type="caution">
    <text evidence="2">The sequence shown here is derived from an EMBL/GenBank/DDBJ whole genome shotgun (WGS) entry which is preliminary data.</text>
</comment>
<feature type="transmembrane region" description="Helical" evidence="1">
    <location>
        <begin position="313"/>
        <end position="332"/>
    </location>
</feature>
<evidence type="ECO:0000313" key="2">
    <source>
        <dbReference type="EMBL" id="RZS43545.1"/>
    </source>
</evidence>
<feature type="transmembrane region" description="Helical" evidence="1">
    <location>
        <begin position="282"/>
        <end position="301"/>
    </location>
</feature>
<keyword evidence="1" id="KW-0472">Membrane</keyword>
<feature type="transmembrane region" description="Helical" evidence="1">
    <location>
        <begin position="185"/>
        <end position="201"/>
    </location>
</feature>
<keyword evidence="1" id="KW-0812">Transmembrane</keyword>
<dbReference type="PANTHER" id="PTHR30569">
    <property type="entry name" value="CYTOSINE TRANSPORTER CODB"/>
    <property type="match status" value="1"/>
</dbReference>
<keyword evidence="1" id="KW-1133">Transmembrane helix</keyword>
<feature type="transmembrane region" description="Helical" evidence="1">
    <location>
        <begin position="361"/>
        <end position="383"/>
    </location>
</feature>
<protein>
    <submittedName>
        <fullName evidence="2">Purine-cytosine permease-like protein</fullName>
    </submittedName>
</protein>
<feature type="transmembrane region" description="Helical" evidence="1">
    <location>
        <begin position="78"/>
        <end position="100"/>
    </location>
</feature>
<feature type="transmembrane region" description="Helical" evidence="1">
    <location>
        <begin position="112"/>
        <end position="135"/>
    </location>
</feature>
<dbReference type="EMBL" id="SGWQ01000002">
    <property type="protein sequence ID" value="RZS43545.1"/>
    <property type="molecule type" value="Genomic_DNA"/>
</dbReference>
<dbReference type="PANTHER" id="PTHR30569:SF0">
    <property type="entry name" value="CYTOSINE PERMEASE"/>
    <property type="match status" value="1"/>
</dbReference>
<organism evidence="2 3">
    <name type="scientific">Herbihabitans rhizosphaerae</name>
    <dbReference type="NCBI Taxonomy" id="1872711"/>
    <lineage>
        <taxon>Bacteria</taxon>
        <taxon>Bacillati</taxon>
        <taxon>Actinomycetota</taxon>
        <taxon>Actinomycetes</taxon>
        <taxon>Pseudonocardiales</taxon>
        <taxon>Pseudonocardiaceae</taxon>
        <taxon>Herbihabitans</taxon>
    </lineage>
</organism>
<dbReference type="Proteomes" id="UP000294257">
    <property type="component" value="Unassembled WGS sequence"/>
</dbReference>
<dbReference type="RefSeq" id="WP_130343372.1">
    <property type="nucleotide sequence ID" value="NZ_SGWQ01000002.1"/>
</dbReference>
<reference evidence="2 3" key="1">
    <citation type="submission" date="2019-02" db="EMBL/GenBank/DDBJ databases">
        <title>Genomic Encyclopedia of Type Strains, Phase IV (KMG-IV): sequencing the most valuable type-strain genomes for metagenomic binning, comparative biology and taxonomic classification.</title>
        <authorList>
            <person name="Goeker M."/>
        </authorList>
    </citation>
    <scope>NUCLEOTIDE SEQUENCE [LARGE SCALE GENOMIC DNA]</scope>
    <source>
        <strain evidence="2 3">DSM 101727</strain>
    </source>
</reference>
<gene>
    <name evidence="2" type="ORF">EV193_102525</name>
</gene>